<dbReference type="PANTHER" id="PTHR48098:SF1">
    <property type="entry name" value="DIACYLGLYCEROL ACYLTRANSFERASE_MYCOLYLTRANSFERASE AG85A"/>
    <property type="match status" value="1"/>
</dbReference>
<dbReference type="Gene3D" id="3.40.50.1820">
    <property type="entry name" value="alpha/beta hydrolase"/>
    <property type="match status" value="1"/>
</dbReference>
<dbReference type="EMBL" id="VOXD01000010">
    <property type="protein sequence ID" value="TXF89907.1"/>
    <property type="molecule type" value="Genomic_DNA"/>
</dbReference>
<accession>A0A5C7FG31</accession>
<protein>
    <submittedName>
        <fullName evidence="1">Esterase family protein</fullName>
    </submittedName>
</protein>
<dbReference type="OrthoDB" id="9803578at2"/>
<dbReference type="Pfam" id="PF00756">
    <property type="entry name" value="Esterase"/>
    <property type="match status" value="1"/>
</dbReference>
<keyword evidence="2" id="KW-1185">Reference proteome</keyword>
<evidence type="ECO:0000313" key="1">
    <source>
        <dbReference type="EMBL" id="TXF89907.1"/>
    </source>
</evidence>
<dbReference type="InterPro" id="IPR029058">
    <property type="entry name" value="AB_hydrolase_fold"/>
</dbReference>
<proteinExistence type="predicted"/>
<organism evidence="1 2">
    <name type="scientific">Neolewinella aurantiaca</name>
    <dbReference type="NCBI Taxonomy" id="2602767"/>
    <lineage>
        <taxon>Bacteria</taxon>
        <taxon>Pseudomonadati</taxon>
        <taxon>Bacteroidota</taxon>
        <taxon>Saprospiria</taxon>
        <taxon>Saprospirales</taxon>
        <taxon>Lewinellaceae</taxon>
        <taxon>Neolewinella</taxon>
    </lineage>
</organism>
<dbReference type="GO" id="GO:0016747">
    <property type="term" value="F:acyltransferase activity, transferring groups other than amino-acyl groups"/>
    <property type="evidence" value="ECO:0007669"/>
    <property type="project" value="TreeGrafter"/>
</dbReference>
<dbReference type="PANTHER" id="PTHR48098">
    <property type="entry name" value="ENTEROCHELIN ESTERASE-RELATED"/>
    <property type="match status" value="1"/>
</dbReference>
<dbReference type="RefSeq" id="WP_147930227.1">
    <property type="nucleotide sequence ID" value="NZ_VOXD01000010.1"/>
</dbReference>
<dbReference type="AlphaFoldDB" id="A0A5C7FG31"/>
<name>A0A5C7FG31_9BACT</name>
<evidence type="ECO:0000313" key="2">
    <source>
        <dbReference type="Proteomes" id="UP000321907"/>
    </source>
</evidence>
<gene>
    <name evidence="1" type="ORF">FUA23_08080</name>
</gene>
<dbReference type="Proteomes" id="UP000321907">
    <property type="component" value="Unassembled WGS sequence"/>
</dbReference>
<reference evidence="1 2" key="1">
    <citation type="submission" date="2019-08" db="EMBL/GenBank/DDBJ databases">
        <title>Lewinella sp. strain SSH13 Genome sequencing and assembly.</title>
        <authorList>
            <person name="Kim I."/>
        </authorList>
    </citation>
    <scope>NUCLEOTIDE SEQUENCE [LARGE SCALE GENOMIC DNA]</scope>
    <source>
        <strain evidence="1 2">SSH13</strain>
    </source>
</reference>
<dbReference type="SUPFAM" id="SSF53474">
    <property type="entry name" value="alpha/beta-Hydrolases"/>
    <property type="match status" value="1"/>
</dbReference>
<sequence length="269" mass="29837">MPRFRTTELSDPRFESDNLRFITVKTPNLKGRGDICVFVPQDVMNDDLPVVILLHGVYGSAWAWARKGGAHRTATGLIAAGKIPPCILAMPSDGLFADGSAYLRHSGYNFERWITEDVIDAVRLNIPQAKASTTTYIAGLSMGGYGALRLGAAYPELFRGISGHSSITRLEEMSLFVEENISVYRQPVAGRENVVDLILENQDRLPPLRFDCGTEDELIDGNRALHRQLTEAGVDHVYQEFAGGHEWAYWEEHLGDTLLFFLGDAGPKK</sequence>
<dbReference type="InterPro" id="IPR050583">
    <property type="entry name" value="Mycobacterial_A85_antigen"/>
</dbReference>
<comment type="caution">
    <text evidence="1">The sequence shown here is derived from an EMBL/GenBank/DDBJ whole genome shotgun (WGS) entry which is preliminary data.</text>
</comment>
<dbReference type="InterPro" id="IPR000801">
    <property type="entry name" value="Esterase-like"/>
</dbReference>